<evidence type="ECO:0000259" key="2">
    <source>
        <dbReference type="Pfam" id="PF13815"/>
    </source>
</evidence>
<evidence type="ECO:0000256" key="1">
    <source>
        <dbReference type="ARBA" id="ARBA00023054"/>
    </source>
</evidence>
<dbReference type="Proteomes" id="UP001633002">
    <property type="component" value="Unassembled WGS sequence"/>
</dbReference>
<gene>
    <name evidence="3" type="ORF">R1sor_004024</name>
</gene>
<dbReference type="GO" id="GO:0008270">
    <property type="term" value="F:zinc ion binding"/>
    <property type="evidence" value="ECO:0007669"/>
    <property type="project" value="UniProtKB-KW"/>
</dbReference>
<dbReference type="Pfam" id="PF13815">
    <property type="entry name" value="Dzip-like_N"/>
    <property type="match status" value="1"/>
</dbReference>
<sequence>MDEGTPAGAKFIAPDRLNNRQLFNKPSEKSKLAVRRVHGKKTAAFGQLQKKLNKGKNQGKKLDMLVTSSSIDDDEEHKGVHHEWQNLVLSTSATESVGEENMKKLISKIGKKKKKSSNKSCFNDFVEHEDPLKSTPFVFQRRLSRIDWRKLHTIDVDKIIREADVGTLEAILDTIAFSDVQGEDTRNFTEANFIKIFRLAQLMVEYLLHVQELLAAQRTELLANETMIVRRLEKYKGRLTKIVMDLTQCRHDLKQAKKTLRMYEAMLKVQGENQQQQMQQQQSVAQHMVWLVSSSENLELQCYICSLNAFAIPITTVVQFED</sequence>
<comment type="caution">
    <text evidence="3">The sequence shown here is derived from an EMBL/GenBank/DDBJ whole genome shotgun (WGS) entry which is preliminary data.</text>
</comment>
<organism evidence="3 4">
    <name type="scientific">Riccia sorocarpa</name>
    <dbReference type="NCBI Taxonomy" id="122646"/>
    <lineage>
        <taxon>Eukaryota</taxon>
        <taxon>Viridiplantae</taxon>
        <taxon>Streptophyta</taxon>
        <taxon>Embryophyta</taxon>
        <taxon>Marchantiophyta</taxon>
        <taxon>Marchantiopsida</taxon>
        <taxon>Marchantiidae</taxon>
        <taxon>Marchantiales</taxon>
        <taxon>Ricciaceae</taxon>
        <taxon>Riccia</taxon>
    </lineage>
</organism>
<dbReference type="GO" id="GO:0005737">
    <property type="term" value="C:cytoplasm"/>
    <property type="evidence" value="ECO:0007669"/>
    <property type="project" value="UniProtKB-SubCell"/>
</dbReference>
<reference evidence="3 4" key="1">
    <citation type="submission" date="2024-09" db="EMBL/GenBank/DDBJ databases">
        <title>Chromosome-scale assembly of Riccia sorocarpa.</title>
        <authorList>
            <person name="Paukszto L."/>
        </authorList>
    </citation>
    <scope>NUCLEOTIDE SEQUENCE [LARGE SCALE GENOMIC DNA]</scope>
    <source>
        <strain evidence="3">LP-2024</strain>
        <tissue evidence="3">Aerial parts of the thallus</tissue>
    </source>
</reference>
<name>A0ABD3H664_9MARC</name>
<proteinExistence type="predicted"/>
<keyword evidence="4" id="KW-1185">Reference proteome</keyword>
<dbReference type="PANTHER" id="PTHR21502:SF3">
    <property type="entry name" value="CILIUM ASSEMBLY PROTEIN DZIP1L"/>
    <property type="match status" value="1"/>
</dbReference>
<feature type="domain" description="Cilium assembly protein DZIP1 N-terminal" evidence="2">
    <location>
        <begin position="137"/>
        <end position="241"/>
    </location>
</feature>
<evidence type="ECO:0000313" key="3">
    <source>
        <dbReference type="EMBL" id="KAL3686002.1"/>
    </source>
</evidence>
<evidence type="ECO:0000313" key="4">
    <source>
        <dbReference type="Proteomes" id="UP001633002"/>
    </source>
</evidence>
<dbReference type="PANTHER" id="PTHR21502">
    <property type="entry name" value="ZINC FINGER PROTEIN DZIP1"/>
    <property type="match status" value="1"/>
</dbReference>
<dbReference type="InterPro" id="IPR032714">
    <property type="entry name" value="DZIP1_N"/>
</dbReference>
<protein>
    <recommendedName>
        <fullName evidence="2">Cilium assembly protein DZIP1 N-terminal domain-containing protein</fullName>
    </recommendedName>
</protein>
<dbReference type="EMBL" id="JBJQOH010000006">
    <property type="protein sequence ID" value="KAL3686002.1"/>
    <property type="molecule type" value="Genomic_DNA"/>
</dbReference>
<dbReference type="AlphaFoldDB" id="A0ABD3H664"/>
<accession>A0ABD3H664</accession>
<keyword evidence="1" id="KW-0175">Coiled coil</keyword>
<dbReference type="InterPro" id="IPR051241">
    <property type="entry name" value="DZIP_RILPL"/>
</dbReference>